<sequence length="242" mass="28644">MEKVKQYKNYIFDLYGTLVDIHTEEQKQELWEELTKFYVKHGASYTKEELKQTYENLVKEQERTYSHEAYPEVQLEFVFQEMFLKKGVQAELSLAIEAGKRFRRLSTEYIRLYDEAKQLLQELKEKQRGVYLLSNAQEIFTMPELEQLGIKEFFDGILISSTEGCKKPDPKFFERLFSQYHLEKKDCLMIGNDENTDILGANQMGIDSLYIHSNLSPEWTGTIKSTYHLNTMNLRIVKEMLI</sequence>
<dbReference type="SFLD" id="SFLDS00003">
    <property type="entry name" value="Haloacid_Dehalogenase"/>
    <property type="match status" value="1"/>
</dbReference>
<keyword evidence="4" id="KW-0460">Magnesium</keyword>
<evidence type="ECO:0000256" key="3">
    <source>
        <dbReference type="ARBA" id="ARBA00022801"/>
    </source>
</evidence>
<dbReference type="InterPro" id="IPR006439">
    <property type="entry name" value="HAD-SF_hydro_IA"/>
</dbReference>
<dbReference type="GO" id="GO:0016791">
    <property type="term" value="F:phosphatase activity"/>
    <property type="evidence" value="ECO:0007669"/>
    <property type="project" value="TreeGrafter"/>
</dbReference>
<dbReference type="PANTHER" id="PTHR46470">
    <property type="entry name" value="N-ACYLNEURAMINATE-9-PHOSPHATASE"/>
    <property type="match status" value="1"/>
</dbReference>
<dbReference type="InterPro" id="IPR036412">
    <property type="entry name" value="HAD-like_sf"/>
</dbReference>
<dbReference type="AlphaFoldDB" id="A0A9D9N7D1"/>
<comment type="cofactor">
    <cofactor evidence="1">
        <name>Mg(2+)</name>
        <dbReference type="ChEBI" id="CHEBI:18420"/>
    </cofactor>
</comment>
<organism evidence="5 6">
    <name type="scientific">Candidatus Scybalomonas excrementavium</name>
    <dbReference type="NCBI Taxonomy" id="2840943"/>
    <lineage>
        <taxon>Bacteria</taxon>
        <taxon>Bacillati</taxon>
        <taxon>Bacillota</taxon>
        <taxon>Clostridia</taxon>
        <taxon>Lachnospirales</taxon>
        <taxon>Lachnospiraceae</taxon>
        <taxon>Lachnospiraceae incertae sedis</taxon>
        <taxon>Candidatus Scybalomonas</taxon>
    </lineage>
</organism>
<evidence type="ECO:0000313" key="6">
    <source>
        <dbReference type="Proteomes" id="UP000823618"/>
    </source>
</evidence>
<dbReference type="PANTHER" id="PTHR46470:SF2">
    <property type="entry name" value="GLYCERALDEHYDE 3-PHOSPHATE PHOSPHATASE"/>
    <property type="match status" value="1"/>
</dbReference>
<name>A0A9D9N7D1_9FIRM</name>
<dbReference type="GO" id="GO:0044281">
    <property type="term" value="P:small molecule metabolic process"/>
    <property type="evidence" value="ECO:0007669"/>
    <property type="project" value="UniProtKB-ARBA"/>
</dbReference>
<evidence type="ECO:0000256" key="2">
    <source>
        <dbReference type="ARBA" id="ARBA00022723"/>
    </source>
</evidence>
<dbReference type="Gene3D" id="1.10.150.520">
    <property type="match status" value="1"/>
</dbReference>
<dbReference type="InterPro" id="IPR023214">
    <property type="entry name" value="HAD_sf"/>
</dbReference>
<dbReference type="Proteomes" id="UP000823618">
    <property type="component" value="Unassembled WGS sequence"/>
</dbReference>
<dbReference type="EMBL" id="JADIML010000085">
    <property type="protein sequence ID" value="MBO8462890.1"/>
    <property type="molecule type" value="Genomic_DNA"/>
</dbReference>
<proteinExistence type="predicted"/>
<dbReference type="Pfam" id="PF00702">
    <property type="entry name" value="Hydrolase"/>
    <property type="match status" value="1"/>
</dbReference>
<evidence type="ECO:0000256" key="4">
    <source>
        <dbReference type="ARBA" id="ARBA00022842"/>
    </source>
</evidence>
<evidence type="ECO:0000313" key="5">
    <source>
        <dbReference type="EMBL" id="MBO8462890.1"/>
    </source>
</evidence>
<dbReference type="GO" id="GO:0046872">
    <property type="term" value="F:metal ion binding"/>
    <property type="evidence" value="ECO:0007669"/>
    <property type="project" value="UniProtKB-KW"/>
</dbReference>
<protein>
    <submittedName>
        <fullName evidence="5">HAD family hydrolase</fullName>
    </submittedName>
</protein>
<dbReference type="SUPFAM" id="SSF56784">
    <property type="entry name" value="HAD-like"/>
    <property type="match status" value="1"/>
</dbReference>
<comment type="caution">
    <text evidence="5">The sequence shown here is derived from an EMBL/GenBank/DDBJ whole genome shotgun (WGS) entry which is preliminary data.</text>
</comment>
<dbReference type="Gene3D" id="3.40.50.1000">
    <property type="entry name" value="HAD superfamily/HAD-like"/>
    <property type="match status" value="1"/>
</dbReference>
<keyword evidence="2" id="KW-0479">Metal-binding</keyword>
<dbReference type="InterPro" id="IPR051400">
    <property type="entry name" value="HAD-like_hydrolase"/>
</dbReference>
<evidence type="ECO:0000256" key="1">
    <source>
        <dbReference type="ARBA" id="ARBA00001946"/>
    </source>
</evidence>
<dbReference type="NCBIfam" id="TIGR01509">
    <property type="entry name" value="HAD-SF-IA-v3"/>
    <property type="match status" value="1"/>
</dbReference>
<dbReference type="PRINTS" id="PR00413">
    <property type="entry name" value="HADHALOGNASE"/>
</dbReference>
<keyword evidence="3 5" id="KW-0378">Hydrolase</keyword>
<accession>A0A9D9N7D1</accession>
<reference evidence="5" key="1">
    <citation type="submission" date="2020-10" db="EMBL/GenBank/DDBJ databases">
        <authorList>
            <person name="Gilroy R."/>
        </authorList>
    </citation>
    <scope>NUCLEOTIDE SEQUENCE</scope>
    <source>
        <strain evidence="5">E3-2379</strain>
    </source>
</reference>
<dbReference type="SFLD" id="SFLDG01129">
    <property type="entry name" value="C1.5:_HAD__Beta-PGM__Phosphata"/>
    <property type="match status" value="1"/>
</dbReference>
<gene>
    <name evidence="5" type="ORF">IAC13_03040</name>
</gene>
<reference evidence="5" key="2">
    <citation type="journal article" date="2021" name="PeerJ">
        <title>Extensive microbial diversity within the chicken gut microbiome revealed by metagenomics and culture.</title>
        <authorList>
            <person name="Gilroy R."/>
            <person name="Ravi A."/>
            <person name="Getino M."/>
            <person name="Pursley I."/>
            <person name="Horton D.L."/>
            <person name="Alikhan N.F."/>
            <person name="Baker D."/>
            <person name="Gharbi K."/>
            <person name="Hall N."/>
            <person name="Watson M."/>
            <person name="Adriaenssens E.M."/>
            <person name="Foster-Nyarko E."/>
            <person name="Jarju S."/>
            <person name="Secka A."/>
            <person name="Antonio M."/>
            <person name="Oren A."/>
            <person name="Chaudhuri R.R."/>
            <person name="La Ragione R."/>
            <person name="Hildebrand F."/>
            <person name="Pallen M.J."/>
        </authorList>
    </citation>
    <scope>NUCLEOTIDE SEQUENCE</scope>
    <source>
        <strain evidence="5">E3-2379</strain>
    </source>
</reference>
<dbReference type="NCBIfam" id="TIGR01549">
    <property type="entry name" value="HAD-SF-IA-v1"/>
    <property type="match status" value="1"/>
</dbReference>